<evidence type="ECO:0000259" key="1">
    <source>
        <dbReference type="Pfam" id="PF03781"/>
    </source>
</evidence>
<dbReference type="Pfam" id="PF03781">
    <property type="entry name" value="FGE-sulfatase"/>
    <property type="match status" value="1"/>
</dbReference>
<dbReference type="EMBL" id="CP072800">
    <property type="protein sequence ID" value="QTR51863.1"/>
    <property type="molecule type" value="Genomic_DNA"/>
</dbReference>
<dbReference type="InterPro" id="IPR005532">
    <property type="entry name" value="SUMF_dom"/>
</dbReference>
<proteinExistence type="predicted"/>
<dbReference type="PANTHER" id="PTHR23150">
    <property type="entry name" value="SULFATASE MODIFYING FACTOR 1, 2"/>
    <property type="match status" value="1"/>
</dbReference>
<dbReference type="PANTHER" id="PTHR23150:SF19">
    <property type="entry name" value="FORMYLGLYCINE-GENERATING ENZYME"/>
    <property type="match status" value="1"/>
</dbReference>
<name>A0ABX7X9E6_9GAMM</name>
<dbReference type="SUPFAM" id="SSF56436">
    <property type="entry name" value="C-type lectin-like"/>
    <property type="match status" value="1"/>
</dbReference>
<feature type="domain" description="Sulfatase-modifying factor enzyme-like" evidence="1">
    <location>
        <begin position="41"/>
        <end position="262"/>
    </location>
</feature>
<evidence type="ECO:0000313" key="2">
    <source>
        <dbReference type="EMBL" id="QTR51863.1"/>
    </source>
</evidence>
<dbReference type="InterPro" id="IPR016187">
    <property type="entry name" value="CTDL_fold"/>
</dbReference>
<gene>
    <name evidence="2" type="ORF">J8380_14980</name>
</gene>
<sequence>MRQHTIFPAAFPESWASDWGEDEYGLWMGFTYKGVRQDFRWIEPGTFMMGSPKNEPERDDDETQCEVTLTEGFWLAETTVTQALWEVVMGDDPSNFKGEHLPVEKVSWEDAQRFITKMNGMKPELQMCLPTEAQWEYCCRAGTTTPFYFGEQINSELVNFDGNYPYNDRRKSEYRKQTVEVKSLPPNDWGLYEMHGNVWELCQDWYGDYPAQPTVDPQGEEIGSYRVLRGGSWFSSGRFCRSASRHHYVPGDRSSAIGFRLALGHRAVQSGQ</sequence>
<evidence type="ECO:0000313" key="3">
    <source>
        <dbReference type="Proteomes" id="UP000672027"/>
    </source>
</evidence>
<dbReference type="Gene3D" id="3.90.1580.10">
    <property type="entry name" value="paralog of FGE (formylglycine-generating enzyme)"/>
    <property type="match status" value="1"/>
</dbReference>
<dbReference type="InterPro" id="IPR042095">
    <property type="entry name" value="SUMF_sf"/>
</dbReference>
<dbReference type="InterPro" id="IPR051043">
    <property type="entry name" value="Sulfatase_Mod_Factor_Kinase"/>
</dbReference>
<reference evidence="2 3" key="1">
    <citation type="submission" date="2021-04" db="EMBL/GenBank/DDBJ databases">
        <title>Genomics, taxonomy and metabolism of representatives of sulfur bacteria of the genus Thiothrix: Thiothrix fructosivorans QT, Thiothrix unzii A1T and three new species, Thiothrix subterranea sp. nov., Thiothrix litoralis sp. nov. and 'Candidatus Thiothrix anitrata' sp. nov.</title>
        <authorList>
            <person name="Ravin N.V."/>
            <person name="Smolyakov D."/>
            <person name="Rudenko T.S."/>
            <person name="Mardanov A.V."/>
            <person name="Beletsky A.V."/>
            <person name="Markov N.D."/>
            <person name="Fomenkov A.I."/>
            <person name="Roberts R.J."/>
            <person name="Karnachuk O.V."/>
            <person name="Novikov A."/>
            <person name="Grabovich M.Y."/>
        </authorList>
    </citation>
    <scope>NUCLEOTIDE SEQUENCE [LARGE SCALE GENOMIC DNA]</scope>
    <source>
        <strain evidence="2 3">A52</strain>
    </source>
</reference>
<accession>A0ABX7X9E6</accession>
<protein>
    <submittedName>
        <fullName evidence="2">Formylglycine-generating enzyme family protein</fullName>
    </submittedName>
</protein>
<dbReference type="Proteomes" id="UP000672027">
    <property type="component" value="Chromosome"/>
</dbReference>
<keyword evidence="3" id="KW-1185">Reference proteome</keyword>
<organism evidence="2 3">
    <name type="scientific">Candidatus Thiothrix anitrata</name>
    <dbReference type="NCBI Taxonomy" id="2823902"/>
    <lineage>
        <taxon>Bacteria</taxon>
        <taxon>Pseudomonadati</taxon>
        <taxon>Pseudomonadota</taxon>
        <taxon>Gammaproteobacteria</taxon>
        <taxon>Thiotrichales</taxon>
        <taxon>Thiotrichaceae</taxon>
        <taxon>Thiothrix</taxon>
    </lineage>
</organism>